<feature type="transmembrane region" description="Helical" evidence="1">
    <location>
        <begin position="321"/>
        <end position="354"/>
    </location>
</feature>
<evidence type="ECO:0000313" key="2">
    <source>
        <dbReference type="EMBL" id="MFC5970279.1"/>
    </source>
</evidence>
<keyword evidence="1" id="KW-0472">Membrane</keyword>
<sequence length="792" mass="84072">MEVGLVLLWLAAYLALFAVGLPLVAALCPTLADRGAGVAIPAALLLVGFVGWVVGYVAFGWPAILAGLAVLLGASALAVRSGARPDTRVAVETALVFALAFLFLVAVRAVDPAVHPTAGEKFLDFSLLKALLRADRLPPLDPWFAGERVQYYYGGHMLAAMLTKATFTAPRYAYNLALAGFYAMLVTAAYGLAGALADDLPASRTTASAFGAFFVAVASNLATPVRALFDVLPNSVVASLAGLVGASPENWGGSLTAPLSEFTYWGASRVIPGTINEFPLFAFLNGDLHAHMMSTPFMLLGATLALSYYRTPDANRWRRRGLLALVALDAALLAVVNTWSFPTVLGVAWLAVAFAPSDPLTLLSARFGGREPSPLSQGRLQRVRRSLPAWTRTELRWTGGALVVTAVLGLLAVVASISFWSGAASGRSVELVENRSSLWGLLVVHGAFLLVFVPYLVGRARGVLDLGTGRVAALLVAWLGVCLVAWLLGAAVLGLFVPLALAAWLLLRARRSSGLETSFATVLVLAATGVVVLVDLVYLQEEAGPGRMNTVFKTYMQVWVLWAPAAGAALATLVARTTPAPSLADFASADRASFEHVRPGTVLAVLVVLSTSLYGGLAMTDHFTAEPGYYDADSQELYVPEDPTLDATQFVANYHADEAAAIDWLDEKPGQVTIAAAPGWGLYRWTNPESSLTGHMSVAGWAHEIGYRGEETYRARAADADAIFQAGPERRAALLAEYEVDYVYVGPTERDRYGDDVTFETVPGVTVAEQFEGVTVYEVNQSQLQAGNASGS</sequence>
<keyword evidence="3" id="KW-1185">Reference proteome</keyword>
<feature type="transmembrane region" description="Helical" evidence="1">
    <location>
        <begin position="6"/>
        <end position="28"/>
    </location>
</feature>
<dbReference type="PANTHER" id="PTHR10790:SF51">
    <property type="entry name" value="TETRATRICOPEPTIDE REPEAT PROTEIN"/>
    <property type="match status" value="1"/>
</dbReference>
<feature type="transmembrane region" description="Helical" evidence="1">
    <location>
        <begin position="519"/>
        <end position="539"/>
    </location>
</feature>
<feature type="transmembrane region" description="Helical" evidence="1">
    <location>
        <begin position="209"/>
        <end position="229"/>
    </location>
</feature>
<feature type="transmembrane region" description="Helical" evidence="1">
    <location>
        <begin position="597"/>
        <end position="617"/>
    </location>
</feature>
<organism evidence="2 3">
    <name type="scientific">Halomarina salina</name>
    <dbReference type="NCBI Taxonomy" id="1872699"/>
    <lineage>
        <taxon>Archaea</taxon>
        <taxon>Methanobacteriati</taxon>
        <taxon>Methanobacteriota</taxon>
        <taxon>Stenosarchaea group</taxon>
        <taxon>Halobacteria</taxon>
        <taxon>Halobacteriales</taxon>
        <taxon>Natronomonadaceae</taxon>
        <taxon>Halomarina</taxon>
    </lineage>
</organism>
<gene>
    <name evidence="2" type="ORF">ACFPYI_02955</name>
</gene>
<feature type="transmembrane region" description="Helical" evidence="1">
    <location>
        <begin position="477"/>
        <end position="507"/>
    </location>
</feature>
<feature type="transmembrane region" description="Helical" evidence="1">
    <location>
        <begin position="91"/>
        <end position="110"/>
    </location>
</feature>
<dbReference type="Proteomes" id="UP001596099">
    <property type="component" value="Unassembled WGS sequence"/>
</dbReference>
<keyword evidence="1" id="KW-1133">Transmembrane helix</keyword>
<reference evidence="2 3" key="1">
    <citation type="journal article" date="2019" name="Int. J. Syst. Evol. Microbiol.">
        <title>The Global Catalogue of Microorganisms (GCM) 10K type strain sequencing project: providing services to taxonomists for standard genome sequencing and annotation.</title>
        <authorList>
            <consortium name="The Broad Institute Genomics Platform"/>
            <consortium name="The Broad Institute Genome Sequencing Center for Infectious Disease"/>
            <person name="Wu L."/>
            <person name="Ma J."/>
        </authorList>
    </citation>
    <scope>NUCLEOTIDE SEQUENCE [LARGE SCALE GENOMIC DNA]</scope>
    <source>
        <strain evidence="2 3">CGMCC 1.12543</strain>
    </source>
</reference>
<comment type="caution">
    <text evidence="2">The sequence shown here is derived from an EMBL/GenBank/DDBJ whole genome shotgun (WGS) entry which is preliminary data.</text>
</comment>
<evidence type="ECO:0000256" key="1">
    <source>
        <dbReference type="SAM" id="Phobius"/>
    </source>
</evidence>
<feature type="transmembrane region" description="Helical" evidence="1">
    <location>
        <begin position="35"/>
        <end position="54"/>
    </location>
</feature>
<feature type="transmembrane region" description="Helical" evidence="1">
    <location>
        <begin position="60"/>
        <end position="79"/>
    </location>
</feature>
<feature type="transmembrane region" description="Helical" evidence="1">
    <location>
        <begin position="172"/>
        <end position="197"/>
    </location>
</feature>
<dbReference type="PANTHER" id="PTHR10790">
    <property type="entry name" value="TPR-DOMAIN CONTAINING PROTEIN"/>
    <property type="match status" value="1"/>
</dbReference>
<evidence type="ECO:0000313" key="3">
    <source>
        <dbReference type="Proteomes" id="UP001596099"/>
    </source>
</evidence>
<dbReference type="AlphaFoldDB" id="A0ABD5RJD0"/>
<dbReference type="Pfam" id="PF10060">
    <property type="entry name" value="DUF2298"/>
    <property type="match status" value="1"/>
</dbReference>
<dbReference type="RefSeq" id="WP_247419093.1">
    <property type="nucleotide sequence ID" value="NZ_JALLGW010000002.1"/>
</dbReference>
<feature type="transmembrane region" description="Helical" evidence="1">
    <location>
        <begin position="559"/>
        <end position="576"/>
    </location>
</feature>
<name>A0ABD5RJD0_9EURY</name>
<dbReference type="InterPro" id="IPR018746">
    <property type="entry name" value="DUF2298"/>
</dbReference>
<proteinExistence type="predicted"/>
<feature type="transmembrane region" description="Helical" evidence="1">
    <location>
        <begin position="397"/>
        <end position="417"/>
    </location>
</feature>
<keyword evidence="1" id="KW-0812">Transmembrane</keyword>
<feature type="transmembrane region" description="Helical" evidence="1">
    <location>
        <begin position="438"/>
        <end position="457"/>
    </location>
</feature>
<dbReference type="NCBIfam" id="TIGR03662">
    <property type="entry name" value="Chlor_Arch_YYY"/>
    <property type="match status" value="1"/>
</dbReference>
<accession>A0ABD5RJD0</accession>
<dbReference type="EMBL" id="JBHSQH010000001">
    <property type="protein sequence ID" value="MFC5970279.1"/>
    <property type="molecule type" value="Genomic_DNA"/>
</dbReference>
<protein>
    <submittedName>
        <fullName evidence="2">DUF2298 domain-containing protein</fullName>
    </submittedName>
</protein>
<feature type="transmembrane region" description="Helical" evidence="1">
    <location>
        <begin position="288"/>
        <end position="309"/>
    </location>
</feature>